<dbReference type="InterPro" id="IPR005586">
    <property type="entry name" value="ABC_trans_aux"/>
</dbReference>
<organism evidence="2 3">
    <name type="scientific">Novosphingobium sediminicola</name>
    <dbReference type="NCBI Taxonomy" id="563162"/>
    <lineage>
        <taxon>Bacteria</taxon>
        <taxon>Pseudomonadati</taxon>
        <taxon>Pseudomonadota</taxon>
        <taxon>Alphaproteobacteria</taxon>
        <taxon>Sphingomonadales</taxon>
        <taxon>Sphingomonadaceae</taxon>
        <taxon>Novosphingobium</taxon>
    </lineage>
</organism>
<dbReference type="AlphaFoldDB" id="A0A7W6G5T8"/>
<reference evidence="2 3" key="1">
    <citation type="submission" date="2020-08" db="EMBL/GenBank/DDBJ databases">
        <title>Genomic Encyclopedia of Type Strains, Phase IV (KMG-IV): sequencing the most valuable type-strain genomes for metagenomic binning, comparative biology and taxonomic classification.</title>
        <authorList>
            <person name="Goeker M."/>
        </authorList>
    </citation>
    <scope>NUCLEOTIDE SEQUENCE [LARGE SCALE GENOMIC DNA]</scope>
    <source>
        <strain evidence="2 3">DSM 27057</strain>
    </source>
</reference>
<name>A0A7W6G5T8_9SPHN</name>
<dbReference type="EMBL" id="JACIDX010000001">
    <property type="protein sequence ID" value="MBB3953247.1"/>
    <property type="molecule type" value="Genomic_DNA"/>
</dbReference>
<dbReference type="Proteomes" id="UP000548867">
    <property type="component" value="Unassembled WGS sequence"/>
</dbReference>
<dbReference type="Gene3D" id="3.40.50.10610">
    <property type="entry name" value="ABC-type transport auxiliary lipoprotein component"/>
    <property type="match status" value="1"/>
</dbReference>
<proteinExistence type="predicted"/>
<dbReference type="RefSeq" id="WP_183621773.1">
    <property type="nucleotide sequence ID" value="NZ_JACIDX010000001.1"/>
</dbReference>
<protein>
    <submittedName>
        <fullName evidence="2">Cholesterol transport system auxiliary component</fullName>
    </submittedName>
</protein>
<feature type="domain" description="ABC-type transport auxiliary lipoprotein component" evidence="1">
    <location>
        <begin position="30"/>
        <end position="188"/>
    </location>
</feature>
<gene>
    <name evidence="2" type="ORF">GGR38_000159</name>
</gene>
<keyword evidence="3" id="KW-1185">Reference proteome</keyword>
<dbReference type="Pfam" id="PF03886">
    <property type="entry name" value="ABC_trans_aux"/>
    <property type="match status" value="1"/>
</dbReference>
<comment type="caution">
    <text evidence="2">The sequence shown here is derived from an EMBL/GenBank/DDBJ whole genome shotgun (WGS) entry which is preliminary data.</text>
</comment>
<evidence type="ECO:0000259" key="1">
    <source>
        <dbReference type="Pfam" id="PF03886"/>
    </source>
</evidence>
<dbReference type="SUPFAM" id="SSF159594">
    <property type="entry name" value="XCC0632-like"/>
    <property type="match status" value="1"/>
</dbReference>
<evidence type="ECO:0000313" key="2">
    <source>
        <dbReference type="EMBL" id="MBB3953247.1"/>
    </source>
</evidence>
<dbReference type="PROSITE" id="PS51257">
    <property type="entry name" value="PROKAR_LIPOPROTEIN"/>
    <property type="match status" value="1"/>
</dbReference>
<sequence>MKKRAVVIAVLLLGGCVKVGEGGKPPRQLFTLPPVAAPAGALVTATPITTLAVSEPDTERALGLTRIAVRVNDSSIAYMKEGLWSERPARLLRNHIAEVIRARGIRLVLIDSEDGAQAGQHLGGRLIFMGYDDRTRSAVIRYDALLTKLDGTLAQRRFEAVEKGVAPKPEAVAEALGRMSDKLAAEVADWVG</sequence>
<accession>A0A7W6G5T8</accession>
<evidence type="ECO:0000313" key="3">
    <source>
        <dbReference type="Proteomes" id="UP000548867"/>
    </source>
</evidence>